<dbReference type="EMBL" id="KB454521">
    <property type="protein sequence ID" value="EME28326.1"/>
    <property type="molecule type" value="Genomic_DNA"/>
</dbReference>
<feature type="region of interest" description="Disordered" evidence="1">
    <location>
        <begin position="302"/>
        <end position="334"/>
    </location>
</feature>
<evidence type="ECO:0000313" key="3">
    <source>
        <dbReference type="EMBL" id="EME28326.1"/>
    </source>
</evidence>
<accession>M2VYF3</accession>
<dbReference type="KEGG" id="gsl:Gasu_41720"/>
<dbReference type="GeneID" id="17087174"/>
<feature type="compositionally biased region" description="Basic and acidic residues" evidence="1">
    <location>
        <begin position="370"/>
        <end position="382"/>
    </location>
</feature>
<gene>
    <name evidence="3" type="ORF">Gasu_41720</name>
</gene>
<name>M2VYF3_GALSU</name>
<reference evidence="4" key="1">
    <citation type="journal article" date="2013" name="Science">
        <title>Gene transfer from bacteria and archaea facilitated evolution of an extremophilic eukaryote.</title>
        <authorList>
            <person name="Schonknecht G."/>
            <person name="Chen W.H."/>
            <person name="Ternes C.M."/>
            <person name="Barbier G.G."/>
            <person name="Shrestha R.P."/>
            <person name="Stanke M."/>
            <person name="Brautigam A."/>
            <person name="Baker B.J."/>
            <person name="Banfield J.F."/>
            <person name="Garavito R.M."/>
            <person name="Carr K."/>
            <person name="Wilkerson C."/>
            <person name="Rensing S.A."/>
            <person name="Gagneul D."/>
            <person name="Dickenson N.E."/>
            <person name="Oesterhelt C."/>
            <person name="Lercher M.J."/>
            <person name="Weber A.P."/>
        </authorList>
    </citation>
    <scope>NUCLEOTIDE SEQUENCE [LARGE SCALE GENOMIC DNA]</scope>
    <source>
        <strain evidence="4">074W</strain>
    </source>
</reference>
<dbReference type="OrthoDB" id="10366876at2759"/>
<dbReference type="RefSeq" id="XP_005704846.1">
    <property type="nucleotide sequence ID" value="XM_005704789.1"/>
</dbReference>
<feature type="domain" description="DUF1995" evidence="2">
    <location>
        <begin position="50"/>
        <end position="263"/>
    </location>
</feature>
<proteinExistence type="predicted"/>
<evidence type="ECO:0000313" key="4">
    <source>
        <dbReference type="Proteomes" id="UP000030680"/>
    </source>
</evidence>
<dbReference type="Proteomes" id="UP000030680">
    <property type="component" value="Unassembled WGS sequence"/>
</dbReference>
<dbReference type="InterPro" id="IPR018962">
    <property type="entry name" value="DUF1995"/>
</dbReference>
<dbReference type="Pfam" id="PF09353">
    <property type="entry name" value="DUF1995"/>
    <property type="match status" value="1"/>
</dbReference>
<sequence>MEWMDMGLEYLPMAYLSGSNLLVSVNWHHQFYFKKKRMINIKFVATEQPPKSPKQFASILRTSLQQCLHHRHNRILVDVEDSVSLDVEKSNARDKTKRELARLLIEMFYGTHIPVKVAFCNTKELQVAQTTWGLSTQWVAYCLLEKVGKRGFQEEEFGRNVAEEHIIICVDPKPQQLSCLESYLTGPGQVVVLVNPRRIQQQAELLSSLNLILKRYTAALVLRKYTIRGERCLLYNRFPNSWCLFSFQSRQKRLLYKSKNLPADEQSLFASPPPVNNKPIWHWPWDNSSSWWFMKDFTPTTPDKRKTQRQKNSVVENKKLSSVAVAPTSSSPASREVLLQAVEKRLKEQQLRGTPSGGKSRTLRNTNSLRDSDGPDIKDWLN</sequence>
<organism evidence="3 4">
    <name type="scientific">Galdieria sulphuraria</name>
    <name type="common">Red alga</name>
    <dbReference type="NCBI Taxonomy" id="130081"/>
    <lineage>
        <taxon>Eukaryota</taxon>
        <taxon>Rhodophyta</taxon>
        <taxon>Bangiophyceae</taxon>
        <taxon>Galdieriales</taxon>
        <taxon>Galdieriaceae</taxon>
        <taxon>Galdieria</taxon>
    </lineage>
</organism>
<keyword evidence="4" id="KW-1185">Reference proteome</keyword>
<evidence type="ECO:0000256" key="1">
    <source>
        <dbReference type="SAM" id="MobiDB-lite"/>
    </source>
</evidence>
<feature type="compositionally biased region" description="Low complexity" evidence="1">
    <location>
        <begin position="321"/>
        <end position="334"/>
    </location>
</feature>
<dbReference type="AlphaFoldDB" id="M2VYF3"/>
<feature type="compositionally biased region" description="Polar residues" evidence="1">
    <location>
        <begin position="351"/>
        <end position="369"/>
    </location>
</feature>
<protein>
    <recommendedName>
        <fullName evidence="2">DUF1995 domain-containing protein</fullName>
    </recommendedName>
</protein>
<feature type="region of interest" description="Disordered" evidence="1">
    <location>
        <begin position="346"/>
        <end position="382"/>
    </location>
</feature>
<evidence type="ECO:0000259" key="2">
    <source>
        <dbReference type="Pfam" id="PF09353"/>
    </source>
</evidence>
<dbReference type="Gramene" id="EME28326">
    <property type="protein sequence ID" value="EME28326"/>
    <property type="gene ID" value="Gasu_41720"/>
</dbReference>